<keyword evidence="2" id="KW-0479">Metal-binding</keyword>
<evidence type="ECO:0000313" key="7">
    <source>
        <dbReference type="EnsemblPlants" id="OPUNC10G14680.9"/>
    </source>
</evidence>
<dbReference type="EnsemblPlants" id="OPUNC10G14680.9">
    <property type="protein sequence ID" value="OPUNC10G14680.9"/>
    <property type="gene ID" value="OPUNC10G14680"/>
</dbReference>
<evidence type="ECO:0000259" key="6">
    <source>
        <dbReference type="Pfam" id="PF14226"/>
    </source>
</evidence>
<evidence type="ECO:0000256" key="3">
    <source>
        <dbReference type="ARBA" id="ARBA00023002"/>
    </source>
</evidence>
<dbReference type="GO" id="GO:0016491">
    <property type="term" value="F:oxidoreductase activity"/>
    <property type="evidence" value="ECO:0007669"/>
    <property type="project" value="UniProtKB-KW"/>
</dbReference>
<dbReference type="Gene3D" id="2.60.120.330">
    <property type="entry name" value="B-lactam Antibiotic, Isopenicillin N Synthase, Chain"/>
    <property type="match status" value="1"/>
</dbReference>
<keyword evidence="8" id="KW-1185">Reference proteome</keyword>
<evidence type="ECO:0000256" key="4">
    <source>
        <dbReference type="ARBA" id="ARBA00023004"/>
    </source>
</evidence>
<comment type="similarity">
    <text evidence="1">Belongs to the iron/ascorbate-dependent oxidoreductase family.</text>
</comment>
<keyword evidence="3" id="KW-0560">Oxidoreductase</keyword>
<reference evidence="7" key="2">
    <citation type="submission" date="2018-05" db="EMBL/GenBank/DDBJ databases">
        <title>OpunRS2 (Oryza punctata Reference Sequence Version 2).</title>
        <authorList>
            <person name="Zhang J."/>
            <person name="Kudrna D."/>
            <person name="Lee S."/>
            <person name="Talag J."/>
            <person name="Welchert J."/>
            <person name="Wing R.A."/>
        </authorList>
    </citation>
    <scope>NUCLEOTIDE SEQUENCE [LARGE SCALE GENOMIC DNA]</scope>
</reference>
<organism evidence="7">
    <name type="scientific">Oryza punctata</name>
    <name type="common">Red rice</name>
    <dbReference type="NCBI Taxonomy" id="4537"/>
    <lineage>
        <taxon>Eukaryota</taxon>
        <taxon>Viridiplantae</taxon>
        <taxon>Streptophyta</taxon>
        <taxon>Embryophyta</taxon>
        <taxon>Tracheophyta</taxon>
        <taxon>Spermatophyta</taxon>
        <taxon>Magnoliopsida</taxon>
        <taxon>Liliopsida</taxon>
        <taxon>Poales</taxon>
        <taxon>Poaceae</taxon>
        <taxon>BOP clade</taxon>
        <taxon>Oryzoideae</taxon>
        <taxon>Oryzeae</taxon>
        <taxon>Oryzinae</taxon>
        <taxon>Oryza</taxon>
    </lineage>
</organism>
<dbReference type="PANTHER" id="PTHR10209">
    <property type="entry name" value="OXIDOREDUCTASE, 2OG-FE II OXYGENASE FAMILY PROTEIN"/>
    <property type="match status" value="1"/>
</dbReference>
<evidence type="ECO:0000259" key="5">
    <source>
        <dbReference type="Pfam" id="PF03171"/>
    </source>
</evidence>
<reference evidence="7" key="1">
    <citation type="submission" date="2015-04" db="UniProtKB">
        <authorList>
            <consortium name="EnsemblPlants"/>
        </authorList>
    </citation>
    <scope>IDENTIFICATION</scope>
</reference>
<dbReference type="PANTHER" id="PTHR10209:SF590">
    <property type="entry name" value="2-OXOGLUTARATE (2OG) AND FE(II)-DEPENDENT OXYGENASE SUPERFAMILY PROTEIN"/>
    <property type="match status" value="1"/>
</dbReference>
<dbReference type="Pfam" id="PF03171">
    <property type="entry name" value="2OG-FeII_Oxy"/>
    <property type="match status" value="1"/>
</dbReference>
<dbReference type="Gramene" id="OPUNC10G14680.9">
    <property type="protein sequence ID" value="OPUNC10G14680.9"/>
    <property type="gene ID" value="OPUNC10G14680"/>
</dbReference>
<dbReference type="SUPFAM" id="SSF51197">
    <property type="entry name" value="Clavaminate synthase-like"/>
    <property type="match status" value="1"/>
</dbReference>
<dbReference type="AlphaFoldDB" id="A0A0E0M9X8"/>
<dbReference type="Pfam" id="PF14226">
    <property type="entry name" value="DIOX_N"/>
    <property type="match status" value="1"/>
</dbReference>
<evidence type="ECO:0000256" key="1">
    <source>
        <dbReference type="ARBA" id="ARBA00008056"/>
    </source>
</evidence>
<evidence type="ECO:0000313" key="8">
    <source>
        <dbReference type="Proteomes" id="UP000026962"/>
    </source>
</evidence>
<dbReference type="Proteomes" id="UP000026962">
    <property type="component" value="Chromosome 10"/>
</dbReference>
<protein>
    <recommendedName>
        <fullName evidence="9">Fe2OG dioxygenase domain-containing protein</fullName>
    </recommendedName>
</protein>
<sequence>MRTAAAAGNRFCTRGCAAGSWPEMAAGAGESLGLPVVDLASSDLGATAKSVRKACVEYGFFYVVNHGIEEGLFAESSKFFELPMEEKMALRRNSNHRGYTPPYAEKLDPSSKFEGDLKESFYIGPIGDEGLQNDANQWPSEERLPSWRETIKMYHASALATGKRILSLIALSLNLDAEFFENIGAFCCPSAFLRLLHYPGEVDDSDDGNYGASAHSDYGMITLLATDGTPGLQICREKDRHPQLWEDVHHIDGFPPIKSGDYLKERLRDVTEVQKVVCVVYCNAVKKKSLMMCHARFVSPLLDTNLNFFWSPASCGLWCLD</sequence>
<dbReference type="GO" id="GO:0046872">
    <property type="term" value="F:metal ion binding"/>
    <property type="evidence" value="ECO:0007669"/>
    <property type="project" value="UniProtKB-KW"/>
</dbReference>
<proteinExistence type="inferred from homology"/>
<feature type="domain" description="Non-haem dioxygenase N-terminal" evidence="6">
    <location>
        <begin position="34"/>
        <end position="141"/>
    </location>
</feature>
<name>A0A0E0M9X8_ORYPU</name>
<dbReference type="PRINTS" id="PR00682">
    <property type="entry name" value="IPNSYNTHASE"/>
</dbReference>
<keyword evidence="4" id="KW-0408">Iron</keyword>
<accession>A0A0E0M9X8</accession>
<dbReference type="InterPro" id="IPR026992">
    <property type="entry name" value="DIOX_N"/>
</dbReference>
<dbReference type="InterPro" id="IPR044861">
    <property type="entry name" value="IPNS-like_FE2OG_OXY"/>
</dbReference>
<evidence type="ECO:0000256" key="2">
    <source>
        <dbReference type="ARBA" id="ARBA00022723"/>
    </source>
</evidence>
<evidence type="ECO:0008006" key="9">
    <source>
        <dbReference type="Google" id="ProtNLM"/>
    </source>
</evidence>
<feature type="domain" description="Isopenicillin N synthase-like Fe(2+) 2OG dioxygenase" evidence="5">
    <location>
        <begin position="191"/>
        <end position="262"/>
    </location>
</feature>
<dbReference type="InterPro" id="IPR027443">
    <property type="entry name" value="IPNS-like_sf"/>
</dbReference>